<name>A0AC59YKG5_RANTA</name>
<sequence>MPSSRMVNVSLVDHSSGNVSMPSEHSSVLKKPPKSCPRPLFSPLLQQNSSRLAYFCGLHFLTSHLFHTHSNKASAINTPLKQCHHFYTKNHLSKYTISIQNQN</sequence>
<reference evidence="1" key="2">
    <citation type="submission" date="2025-03" db="EMBL/GenBank/DDBJ databases">
        <authorList>
            <consortium name="ELIXIR-Norway"/>
            <consortium name="Elixir Norway"/>
        </authorList>
    </citation>
    <scope>NUCLEOTIDE SEQUENCE</scope>
</reference>
<evidence type="ECO:0000313" key="1">
    <source>
        <dbReference type="EMBL" id="CAM9781438.1"/>
    </source>
</evidence>
<proteinExistence type="predicted"/>
<gene>
    <name evidence="1" type="ORF">MRATA1EN22A_LOCUS7370</name>
</gene>
<organism evidence="1 2">
    <name type="scientific">Rangifer tarandus platyrhynchus</name>
    <name type="common">Svalbard reindeer</name>
    <dbReference type="NCBI Taxonomy" id="3082113"/>
    <lineage>
        <taxon>Eukaryota</taxon>
        <taxon>Metazoa</taxon>
        <taxon>Chordata</taxon>
        <taxon>Craniata</taxon>
        <taxon>Vertebrata</taxon>
        <taxon>Euteleostomi</taxon>
        <taxon>Mammalia</taxon>
        <taxon>Eutheria</taxon>
        <taxon>Laurasiatheria</taxon>
        <taxon>Artiodactyla</taxon>
        <taxon>Ruminantia</taxon>
        <taxon>Pecora</taxon>
        <taxon>Cervidae</taxon>
        <taxon>Odocoileinae</taxon>
        <taxon>Rangifer</taxon>
    </lineage>
</organism>
<protein>
    <submittedName>
        <fullName evidence="1">Uncharacterized protein</fullName>
    </submittedName>
</protein>
<reference evidence="1" key="1">
    <citation type="submission" date="2023-05" db="EMBL/GenBank/DDBJ databases">
        <authorList>
            <consortium name="ELIXIR-Norway"/>
        </authorList>
    </citation>
    <scope>NUCLEOTIDE SEQUENCE</scope>
</reference>
<accession>A0AC59YKG5</accession>
<dbReference type="Proteomes" id="UP001162501">
    <property type="component" value="Chromosome 17"/>
</dbReference>
<evidence type="ECO:0000313" key="2">
    <source>
        <dbReference type="Proteomes" id="UP001162501"/>
    </source>
</evidence>
<dbReference type="EMBL" id="OX596101">
    <property type="protein sequence ID" value="CAM9781438.1"/>
    <property type="molecule type" value="Genomic_DNA"/>
</dbReference>